<evidence type="ECO:0000256" key="6">
    <source>
        <dbReference type="ARBA" id="ARBA00023136"/>
    </source>
</evidence>
<evidence type="ECO:0000256" key="7">
    <source>
        <dbReference type="SAM" id="Phobius"/>
    </source>
</evidence>
<sequence length="74" mass="7760">MDWSIAIINFVYAIVGCSITLLFMAAGYKLFDKLTPFNTHDELAKGNQAVGTVVAAMIIGVGIAVGLVIGMGLN</sequence>
<dbReference type="AlphaFoldDB" id="A0A0C5VQ30"/>
<feature type="transmembrane region" description="Helical" evidence="7">
    <location>
        <begin position="49"/>
        <end position="73"/>
    </location>
</feature>
<comment type="subcellular location">
    <subcellularLocation>
        <location evidence="1">Cell membrane</location>
        <topology evidence="1">Multi-pass membrane protein</topology>
    </subcellularLocation>
</comment>
<dbReference type="GO" id="GO:0005886">
    <property type="term" value="C:plasma membrane"/>
    <property type="evidence" value="ECO:0007669"/>
    <property type="project" value="UniProtKB-SubCell"/>
</dbReference>
<keyword evidence="3" id="KW-1003">Cell membrane</keyword>
<dbReference type="Proteomes" id="UP000032266">
    <property type="component" value="Chromosome"/>
</dbReference>
<evidence type="ECO:0000256" key="1">
    <source>
        <dbReference type="ARBA" id="ARBA00004651"/>
    </source>
</evidence>
<dbReference type="STRING" id="1445510.YC6258_03512"/>
<dbReference type="Pfam" id="PF03994">
    <property type="entry name" value="DUF350"/>
    <property type="match status" value="1"/>
</dbReference>
<keyword evidence="6 7" id="KW-0472">Membrane</keyword>
<name>A0A0C5VQ30_9GAMM</name>
<evidence type="ECO:0000313" key="9">
    <source>
        <dbReference type="Proteomes" id="UP000032266"/>
    </source>
</evidence>
<dbReference type="KEGG" id="gsn:YC6258_03512"/>
<keyword evidence="4 7" id="KW-0812">Transmembrane</keyword>
<feature type="transmembrane region" description="Helical" evidence="7">
    <location>
        <begin position="6"/>
        <end position="28"/>
    </location>
</feature>
<gene>
    <name evidence="8" type="ORF">YC6258_03512</name>
</gene>
<organism evidence="8 9">
    <name type="scientific">Gynuella sunshinyii YC6258</name>
    <dbReference type="NCBI Taxonomy" id="1445510"/>
    <lineage>
        <taxon>Bacteria</taxon>
        <taxon>Pseudomonadati</taxon>
        <taxon>Pseudomonadota</taxon>
        <taxon>Gammaproteobacteria</taxon>
        <taxon>Oceanospirillales</taxon>
        <taxon>Saccharospirillaceae</taxon>
        <taxon>Gynuella</taxon>
    </lineage>
</organism>
<accession>A0A0C5VQ30</accession>
<keyword evidence="9" id="KW-1185">Reference proteome</keyword>
<dbReference type="RefSeq" id="WP_044617811.1">
    <property type="nucleotide sequence ID" value="NZ_CP007142.1"/>
</dbReference>
<dbReference type="EMBL" id="CP007142">
    <property type="protein sequence ID" value="AJQ95548.1"/>
    <property type="molecule type" value="Genomic_DNA"/>
</dbReference>
<evidence type="ECO:0008006" key="10">
    <source>
        <dbReference type="Google" id="ProtNLM"/>
    </source>
</evidence>
<proteinExistence type="inferred from homology"/>
<dbReference type="HOGENOM" id="CLU_198885_0_0_6"/>
<evidence type="ECO:0000256" key="4">
    <source>
        <dbReference type="ARBA" id="ARBA00022692"/>
    </source>
</evidence>
<dbReference type="OrthoDB" id="7068944at2"/>
<evidence type="ECO:0000256" key="2">
    <source>
        <dbReference type="ARBA" id="ARBA00005779"/>
    </source>
</evidence>
<evidence type="ECO:0000256" key="5">
    <source>
        <dbReference type="ARBA" id="ARBA00022989"/>
    </source>
</evidence>
<reference evidence="8 9" key="1">
    <citation type="submission" date="2014-01" db="EMBL/GenBank/DDBJ databases">
        <title>Full genme sequencing of cellulolytic bacterium Gynuella sunshinyii YC6258T gen. nov., sp. nov.</title>
        <authorList>
            <person name="Khan H."/>
            <person name="Chung E.J."/>
            <person name="Chung Y.R."/>
        </authorList>
    </citation>
    <scope>NUCLEOTIDE SEQUENCE [LARGE SCALE GENOMIC DNA]</scope>
    <source>
        <strain evidence="8 9">YC6258</strain>
    </source>
</reference>
<comment type="similarity">
    <text evidence="2">Belongs to the UPF0719 family.</text>
</comment>
<evidence type="ECO:0000256" key="3">
    <source>
        <dbReference type="ARBA" id="ARBA00022475"/>
    </source>
</evidence>
<dbReference type="InterPro" id="IPR007140">
    <property type="entry name" value="DUF350"/>
</dbReference>
<evidence type="ECO:0000313" key="8">
    <source>
        <dbReference type="EMBL" id="AJQ95548.1"/>
    </source>
</evidence>
<keyword evidence="5 7" id="KW-1133">Transmembrane helix</keyword>
<protein>
    <recommendedName>
        <fullName evidence="10">DUF350 domain-containing protein</fullName>
    </recommendedName>
</protein>